<evidence type="ECO:0008006" key="4">
    <source>
        <dbReference type="Google" id="ProtNLM"/>
    </source>
</evidence>
<dbReference type="EMBL" id="JACHVC010000001">
    <property type="protein sequence ID" value="MBC2604781.1"/>
    <property type="molecule type" value="Genomic_DNA"/>
</dbReference>
<organism evidence="2 3">
    <name type="scientific">Pelagicoccus albus</name>
    <dbReference type="NCBI Taxonomy" id="415222"/>
    <lineage>
        <taxon>Bacteria</taxon>
        <taxon>Pseudomonadati</taxon>
        <taxon>Verrucomicrobiota</taxon>
        <taxon>Opitutia</taxon>
        <taxon>Puniceicoccales</taxon>
        <taxon>Pelagicoccaceae</taxon>
        <taxon>Pelagicoccus</taxon>
    </lineage>
</organism>
<accession>A0A7X1B349</accession>
<reference evidence="2 3" key="1">
    <citation type="submission" date="2020-07" db="EMBL/GenBank/DDBJ databases">
        <authorList>
            <person name="Feng X."/>
        </authorList>
    </citation>
    <scope>NUCLEOTIDE SEQUENCE [LARGE SCALE GENOMIC DNA]</scope>
    <source>
        <strain evidence="2 3">JCM23202</strain>
    </source>
</reference>
<dbReference type="Proteomes" id="UP000526501">
    <property type="component" value="Unassembled WGS sequence"/>
</dbReference>
<evidence type="ECO:0000256" key="1">
    <source>
        <dbReference type="SAM" id="Coils"/>
    </source>
</evidence>
<evidence type="ECO:0000313" key="3">
    <source>
        <dbReference type="Proteomes" id="UP000526501"/>
    </source>
</evidence>
<gene>
    <name evidence="2" type="ORF">H5P27_01800</name>
</gene>
<comment type="caution">
    <text evidence="2">The sequence shown here is derived from an EMBL/GenBank/DDBJ whole genome shotgun (WGS) entry which is preliminary data.</text>
</comment>
<dbReference type="PROSITE" id="PS51257">
    <property type="entry name" value="PROKAR_LIPOPROTEIN"/>
    <property type="match status" value="1"/>
</dbReference>
<protein>
    <recommendedName>
        <fullName evidence="4">Caspase domain-containing protein</fullName>
    </recommendedName>
</protein>
<name>A0A7X1B349_9BACT</name>
<sequence length="323" mass="35410">MKKLPGGIRKGLGLTLLFGSLAACNLSSQELLLIQGASGDESYQEHFETAGDIWIELAEQAGFQATRIQEPKQEIDPADLVLNWVSEHKKSPELWIVYLGHGTHSKSAAKLNLIGPDLNNHEFAEAFADFSGKLVFVHGGSASAPFIPSLSGKNRIIITATRSGSEGNYARFGALFAEAIKDTRSDLDLDGEISLLEAFVTATQNVESFYFEAGRLTTEHALIDDNGDLRGSQADLFDGLRPVASLDPENADGFSSRRTSLNRISSATTLSNEQLSLRDKLEVQLDELRTKRTELVDAEYFRQLESILTELSQLYLPQTDSDS</sequence>
<dbReference type="RefSeq" id="WP_185658667.1">
    <property type="nucleotide sequence ID" value="NZ_CAWPOO010000001.1"/>
</dbReference>
<keyword evidence="3" id="KW-1185">Reference proteome</keyword>
<evidence type="ECO:0000313" key="2">
    <source>
        <dbReference type="EMBL" id="MBC2604781.1"/>
    </source>
</evidence>
<keyword evidence="1" id="KW-0175">Coiled coil</keyword>
<dbReference type="AlphaFoldDB" id="A0A7X1B349"/>
<feature type="coiled-coil region" evidence="1">
    <location>
        <begin position="271"/>
        <end position="298"/>
    </location>
</feature>
<proteinExistence type="predicted"/>